<keyword evidence="13 17" id="KW-0066">ATP synthesis</keyword>
<comment type="similarity">
    <text evidence="2">In the C-terminal section; belongs to the ATPase delta chain family.</text>
</comment>
<comment type="function">
    <text evidence="14">This fusion protein includes a component of the F(0) channel (subunit b) and of the F(1) subunit (subunit delta). Two copies of subunit b and one of delta together form the peripheral 'stator' stalk which links F(1) to F(0).</text>
</comment>
<evidence type="ECO:0000256" key="18">
    <source>
        <dbReference type="HAMAP-Rule" id="MF_01416"/>
    </source>
</evidence>
<evidence type="ECO:0000256" key="11">
    <source>
        <dbReference type="ARBA" id="ARBA00023136"/>
    </source>
</evidence>
<dbReference type="EMBL" id="JAIVFL010000001">
    <property type="protein sequence ID" value="MCI4675046.1"/>
    <property type="molecule type" value="Genomic_DNA"/>
</dbReference>
<evidence type="ECO:0000256" key="14">
    <source>
        <dbReference type="ARBA" id="ARBA00024925"/>
    </source>
</evidence>
<keyword evidence="6 17" id="KW-0138">CF(0)</keyword>
<evidence type="ECO:0000256" key="3">
    <source>
        <dbReference type="ARBA" id="ARBA00010811"/>
    </source>
</evidence>
<dbReference type="NCBIfam" id="NF009961">
    <property type="entry name" value="PRK13428.1"/>
    <property type="match status" value="1"/>
</dbReference>
<dbReference type="InterPro" id="IPR005864">
    <property type="entry name" value="ATP_synth_F0_bsu_bac"/>
</dbReference>
<comment type="similarity">
    <text evidence="3">In the N-terminal section; belongs to the ATPase B chain family.</text>
</comment>
<dbReference type="InterPro" id="IPR028987">
    <property type="entry name" value="ATP_synth_B-like_membr_sf"/>
</dbReference>
<feature type="transmembrane region" description="Helical" evidence="17">
    <location>
        <begin position="6"/>
        <end position="23"/>
    </location>
</feature>
<evidence type="ECO:0000256" key="17">
    <source>
        <dbReference type="HAMAP-Rule" id="MF_01398"/>
    </source>
</evidence>
<evidence type="ECO:0000256" key="4">
    <source>
        <dbReference type="ARBA" id="ARBA00022448"/>
    </source>
</evidence>
<dbReference type="RefSeq" id="WP_243071405.1">
    <property type="nucleotide sequence ID" value="NZ_JAIVFL010000001.1"/>
</dbReference>
<evidence type="ECO:0000256" key="9">
    <source>
        <dbReference type="ARBA" id="ARBA00022989"/>
    </source>
</evidence>
<dbReference type="InterPro" id="IPR002146">
    <property type="entry name" value="ATP_synth_b/b'su_bac/chlpt"/>
</dbReference>
<keyword evidence="10 17" id="KW-0406">Ion transport</keyword>
<dbReference type="SUPFAM" id="SSF81573">
    <property type="entry name" value="F1F0 ATP synthase subunit B, membrane domain"/>
    <property type="match status" value="1"/>
</dbReference>
<evidence type="ECO:0000256" key="7">
    <source>
        <dbReference type="ARBA" id="ARBA00022692"/>
    </source>
</evidence>
<evidence type="ECO:0000256" key="16">
    <source>
        <dbReference type="ARBA" id="ARBA00025830"/>
    </source>
</evidence>
<evidence type="ECO:0000256" key="10">
    <source>
        <dbReference type="ARBA" id="ARBA00023065"/>
    </source>
</evidence>
<dbReference type="NCBIfam" id="TIGR01144">
    <property type="entry name" value="ATP_synt_b"/>
    <property type="match status" value="1"/>
</dbReference>
<protein>
    <recommendedName>
        <fullName evidence="17 18">Multifunctional fusion protein</fullName>
    </recommendedName>
    <domain>
        <recommendedName>
            <fullName evidence="17">ATP synthase subunit b</fullName>
        </recommendedName>
        <alternativeName>
            <fullName evidence="17">ATP synthase F(0) sector subunit b</fullName>
        </alternativeName>
        <alternativeName>
            <fullName evidence="17">ATPase subunit I</fullName>
        </alternativeName>
        <alternativeName>
            <fullName evidence="17">F-type ATPase subunit b</fullName>
            <shortName evidence="17">F-ATPase subunit b</shortName>
        </alternativeName>
    </domain>
    <domain>
        <recommendedName>
            <fullName evidence="18">ATP synthase subunit delta</fullName>
        </recommendedName>
        <alternativeName>
            <fullName evidence="18">ATP synthase F(1) sector subunit delta</fullName>
        </alternativeName>
        <alternativeName>
            <fullName evidence="18">F-type ATPase subunit delta</fullName>
            <shortName evidence="18">F-ATPase subunit delta</shortName>
        </alternativeName>
    </domain>
</protein>
<evidence type="ECO:0000256" key="1">
    <source>
        <dbReference type="ARBA" id="ARBA00004162"/>
    </source>
</evidence>
<gene>
    <name evidence="17" type="primary">atpF</name>
    <name evidence="18" type="synonym">atpH</name>
    <name evidence="19" type="ORF">K9U37_09150</name>
</gene>
<evidence type="ECO:0000256" key="6">
    <source>
        <dbReference type="ARBA" id="ARBA00022547"/>
    </source>
</evidence>
<dbReference type="NCBIfam" id="NF009967">
    <property type="entry name" value="PRK13430.1"/>
    <property type="match status" value="1"/>
</dbReference>
<comment type="subunit">
    <text evidence="16 17">F-type ATPases have 2 components, F(1) - the catalytic core - and F(0) - the membrane proton channel. F(1) has five subunits: alpha(3), beta(3), gamma(1), delta(1), epsilon(1). F(0) has three main subunits: a(1), b(2) and c(10-14). The alpha and beta chains form an alternating ring which encloses part of the gamma chain. F(1) is attached to F(0) by a central stalk formed by the gamma and epsilon chains, while a peripheral stalk is formed by the delta and b chains.</text>
</comment>
<dbReference type="Gene3D" id="1.20.5.620">
    <property type="entry name" value="F1F0 ATP synthase subunit B, membrane domain"/>
    <property type="match status" value="1"/>
</dbReference>
<name>A0ABS9YUY1_9MYCO</name>
<comment type="function">
    <text evidence="15 17">F(1)F(0) ATP synthase produces ATP from ADP in the presence of a proton or sodium gradient. F-type ATPases consist of two structural domains, F(1) containing the extramembraneous catalytic core and F(0) containing the membrane proton channel, linked together by a central stalk and a peripheral stalk. During catalysis, ATP synthesis in the catalytic domain of F(1) is coupled via a rotary mechanism of the central stalk subunits to proton translocation.</text>
</comment>
<comment type="caution">
    <text evidence="19">The sequence shown here is derived from an EMBL/GenBank/DDBJ whole genome shotgun (WGS) entry which is preliminary data.</text>
</comment>
<dbReference type="CDD" id="cd06503">
    <property type="entry name" value="ATP-synt_Fo_b"/>
    <property type="match status" value="1"/>
</dbReference>
<organism evidence="19 20">
    <name type="scientific">Candidatus Mycolicibacterium alkanivorans</name>
    <dbReference type="NCBI Taxonomy" id="2954114"/>
    <lineage>
        <taxon>Bacteria</taxon>
        <taxon>Bacillati</taxon>
        <taxon>Actinomycetota</taxon>
        <taxon>Actinomycetes</taxon>
        <taxon>Mycobacteriales</taxon>
        <taxon>Mycobacteriaceae</taxon>
        <taxon>Mycolicibacterium</taxon>
    </lineage>
</organism>
<evidence type="ECO:0000313" key="19">
    <source>
        <dbReference type="EMBL" id="MCI4675046.1"/>
    </source>
</evidence>
<comment type="function">
    <text evidence="18">This protein is part of the stalk that links CF(0) to CF(1). It either transmits conformational changes from CF(0) to CF(1) or is implicated in proton conduction.</text>
</comment>
<proteinExistence type="inferred from homology"/>
<keyword evidence="12" id="KW-0511">Multifunctional enzyme</keyword>
<keyword evidence="4 17" id="KW-0813">Transport</keyword>
<keyword evidence="18" id="KW-0139">CF(1)</keyword>
<comment type="function">
    <text evidence="17">Component of the F(0) channel, it forms part of the peripheral stalk, linking F(1) to F(0).</text>
</comment>
<evidence type="ECO:0000256" key="8">
    <source>
        <dbReference type="ARBA" id="ARBA00022781"/>
    </source>
</evidence>
<evidence type="ECO:0000256" key="5">
    <source>
        <dbReference type="ARBA" id="ARBA00022475"/>
    </source>
</evidence>
<dbReference type="Pfam" id="PF00213">
    <property type="entry name" value="OSCP"/>
    <property type="match status" value="1"/>
</dbReference>
<keyword evidence="7 17" id="KW-0812">Transmembrane</keyword>
<evidence type="ECO:0000313" key="20">
    <source>
        <dbReference type="Proteomes" id="UP001139068"/>
    </source>
</evidence>
<dbReference type="Proteomes" id="UP001139068">
    <property type="component" value="Unassembled WGS sequence"/>
</dbReference>
<keyword evidence="5 17" id="KW-1003">Cell membrane</keyword>
<evidence type="ECO:0000256" key="2">
    <source>
        <dbReference type="ARBA" id="ARBA00010377"/>
    </source>
</evidence>
<dbReference type="Pfam" id="PF00430">
    <property type="entry name" value="ATP-synt_B"/>
    <property type="match status" value="1"/>
</dbReference>
<keyword evidence="11 17" id="KW-0472">Membrane</keyword>
<evidence type="ECO:0000256" key="13">
    <source>
        <dbReference type="ARBA" id="ARBA00023310"/>
    </source>
</evidence>
<comment type="subcellular location">
    <subcellularLocation>
        <location evidence="18">Cell membrane</location>
        <topology evidence="18">Peripheral membrane protein</topology>
    </subcellularLocation>
    <subcellularLocation>
        <location evidence="1 17">Cell membrane</location>
        <topology evidence="1 17">Single-pass membrane protein</topology>
    </subcellularLocation>
</comment>
<dbReference type="HAMAP" id="MF_01398">
    <property type="entry name" value="ATP_synth_b_bprime"/>
    <property type="match status" value="1"/>
</dbReference>
<keyword evidence="9 17" id="KW-1133">Transmembrane helix</keyword>
<keyword evidence="20" id="KW-1185">Reference proteome</keyword>
<reference evidence="19" key="1">
    <citation type="journal article" date="2022" name="ISME J.">
        <title>Identification of active gaseous-alkane degraders at natural gas seeps.</title>
        <authorList>
            <person name="Farhan Ul Haque M."/>
            <person name="Hernandez M."/>
            <person name="Crombie A.T."/>
            <person name="Murrell J.C."/>
        </authorList>
    </citation>
    <scope>NUCLEOTIDE SEQUENCE</scope>
    <source>
        <strain evidence="19">ANDR5</strain>
    </source>
</reference>
<keyword evidence="8 17" id="KW-0375">Hydrogen ion transport</keyword>
<dbReference type="InterPro" id="IPR000711">
    <property type="entry name" value="ATPase_OSCP/dsu"/>
</dbReference>
<sequence>MSTFIGQLIGFLVVIWIIWRYVVPPVRRLMASQQETVRNQLDESKKAAQRLADADKHHAQRVEEAKAEAKHITEEARVDAERIAEQLRAQADIEVERIKVQGGQQVSQLRAQMIRQLRRELGIESVRRAADLVRAHVSDPRAQSGTVDRFLDELDSMAPAAFTPEVSSDLRSASRDAQAALVAKFDSVSRGLSGEALSTLSDELASVAKLLVHEPILARHLAEASGETEAKQQMLQRLLAGKVGDTTLKLLNTAASVRWSLTSDLVDAIEHIARLSLLTRAEREGQADEAEEQLFRFSRILDAQPQLTALLGDYSKPAQGRVDLVRKVMSESNGANATATALLAQTVDLLRGERADEAVLTLARLAVARRGEIVALVNAATDLSDAQRSRLDQLLARIYNHPVSVQLNIDPDVLGGLSVAVGDEVIDGTLSSRLAAAVTKLPD</sequence>
<accession>A0ABS9YUY1</accession>
<comment type="similarity">
    <text evidence="17">Belongs to the ATPase B chain family.</text>
</comment>
<evidence type="ECO:0000256" key="12">
    <source>
        <dbReference type="ARBA" id="ARBA00023268"/>
    </source>
</evidence>
<dbReference type="PRINTS" id="PR00125">
    <property type="entry name" value="ATPASEDELTA"/>
</dbReference>
<evidence type="ECO:0000256" key="15">
    <source>
        <dbReference type="ARBA" id="ARBA00025198"/>
    </source>
</evidence>
<dbReference type="HAMAP" id="MF_01416">
    <property type="entry name" value="ATP_synth_delta_bact"/>
    <property type="match status" value="1"/>
</dbReference>
<dbReference type="PANTHER" id="PTHR11910">
    <property type="entry name" value="ATP SYNTHASE DELTA CHAIN"/>
    <property type="match status" value="1"/>
</dbReference>
<comment type="similarity">
    <text evidence="18">Belongs to the ATPase delta chain family.</text>
</comment>